<organism evidence="2 3">
    <name type="scientific">Stephania cephalantha</name>
    <dbReference type="NCBI Taxonomy" id="152367"/>
    <lineage>
        <taxon>Eukaryota</taxon>
        <taxon>Viridiplantae</taxon>
        <taxon>Streptophyta</taxon>
        <taxon>Embryophyta</taxon>
        <taxon>Tracheophyta</taxon>
        <taxon>Spermatophyta</taxon>
        <taxon>Magnoliopsida</taxon>
        <taxon>Ranunculales</taxon>
        <taxon>Menispermaceae</taxon>
        <taxon>Menispermoideae</taxon>
        <taxon>Cissampelideae</taxon>
        <taxon>Stephania</taxon>
    </lineage>
</organism>
<evidence type="ECO:0000256" key="1">
    <source>
        <dbReference type="SAM" id="MobiDB-lite"/>
    </source>
</evidence>
<dbReference type="AlphaFoldDB" id="A0AAP0PGT2"/>
<comment type="caution">
    <text evidence="2">The sequence shown here is derived from an EMBL/GenBank/DDBJ whole genome shotgun (WGS) entry which is preliminary data.</text>
</comment>
<reference evidence="2 3" key="1">
    <citation type="submission" date="2024-01" db="EMBL/GenBank/DDBJ databases">
        <title>Genome assemblies of Stephania.</title>
        <authorList>
            <person name="Yang L."/>
        </authorList>
    </citation>
    <scope>NUCLEOTIDE SEQUENCE [LARGE SCALE GENOMIC DNA]</scope>
    <source>
        <strain evidence="2">JXDWG</strain>
        <tissue evidence="2">Leaf</tissue>
    </source>
</reference>
<dbReference type="EMBL" id="JBBNAG010000004">
    <property type="protein sequence ID" value="KAK9140470.1"/>
    <property type="molecule type" value="Genomic_DNA"/>
</dbReference>
<feature type="compositionally biased region" description="Low complexity" evidence="1">
    <location>
        <begin position="50"/>
        <end position="59"/>
    </location>
</feature>
<feature type="compositionally biased region" description="Low complexity" evidence="1">
    <location>
        <begin position="66"/>
        <end position="82"/>
    </location>
</feature>
<sequence length="155" mass="16068">MAAEESSRAMACGRKRPSSHEEDCGGDSGAAAARRSPSCDGANPSCEQWRVPSRGVSRSGSGGAGPSNASVARCESSGSAVRAARRSAVKGKGKRGGQVKQWRRRVRQWRRGVQAMATSARRGDRNDGAQGPRLAYPASRGAADLGGGGSDARRI</sequence>
<feature type="compositionally biased region" description="Basic residues" evidence="1">
    <location>
        <begin position="83"/>
        <end position="110"/>
    </location>
</feature>
<accession>A0AAP0PGT2</accession>
<name>A0AAP0PGT2_9MAGN</name>
<protein>
    <submittedName>
        <fullName evidence="2">Uncharacterized protein</fullName>
    </submittedName>
</protein>
<feature type="region of interest" description="Disordered" evidence="1">
    <location>
        <begin position="1"/>
        <end position="155"/>
    </location>
</feature>
<proteinExistence type="predicted"/>
<keyword evidence="3" id="KW-1185">Reference proteome</keyword>
<gene>
    <name evidence="2" type="ORF">Scep_010151</name>
</gene>
<feature type="compositionally biased region" description="Gly residues" evidence="1">
    <location>
        <begin position="144"/>
        <end position="155"/>
    </location>
</feature>
<evidence type="ECO:0000313" key="2">
    <source>
        <dbReference type="EMBL" id="KAK9140470.1"/>
    </source>
</evidence>
<dbReference type="Proteomes" id="UP001419268">
    <property type="component" value="Unassembled WGS sequence"/>
</dbReference>
<evidence type="ECO:0000313" key="3">
    <source>
        <dbReference type="Proteomes" id="UP001419268"/>
    </source>
</evidence>